<dbReference type="EMBL" id="JARIHO010000025">
    <property type="protein sequence ID" value="KAJ7342407.1"/>
    <property type="molecule type" value="Genomic_DNA"/>
</dbReference>
<accession>A0AAD6ZVH6</accession>
<dbReference type="AlphaFoldDB" id="A0AAD6ZVH6"/>
<name>A0AAD6ZVH6_9AGAR</name>
<keyword evidence="2" id="KW-1185">Reference proteome</keyword>
<protein>
    <submittedName>
        <fullName evidence="1">Uncharacterized protein</fullName>
    </submittedName>
</protein>
<dbReference type="SUPFAM" id="SSF53474">
    <property type="entry name" value="alpha/beta-Hydrolases"/>
    <property type="match status" value="1"/>
</dbReference>
<sequence length="127" mass="13820">MHQKRQSTWSWLAKRGKSTTILGSFHSTDSLMFFNATSGLDTVGVDALISFLNTLDPNLSAASKEFTSRSNTTIFWPQWQTPSAKGSMSLLTFSDPAGVNVTADNFRTEQIDFLSSLHVSGVTAVGL</sequence>
<reference evidence="1" key="1">
    <citation type="submission" date="2023-03" db="EMBL/GenBank/DDBJ databases">
        <title>Massive genome expansion in bonnet fungi (Mycena s.s.) driven by repeated elements and novel gene families across ecological guilds.</title>
        <authorList>
            <consortium name="Lawrence Berkeley National Laboratory"/>
            <person name="Harder C.B."/>
            <person name="Miyauchi S."/>
            <person name="Viragh M."/>
            <person name="Kuo A."/>
            <person name="Thoen E."/>
            <person name="Andreopoulos B."/>
            <person name="Lu D."/>
            <person name="Skrede I."/>
            <person name="Drula E."/>
            <person name="Henrissat B."/>
            <person name="Morin E."/>
            <person name="Kohler A."/>
            <person name="Barry K."/>
            <person name="LaButti K."/>
            <person name="Morin E."/>
            <person name="Salamov A."/>
            <person name="Lipzen A."/>
            <person name="Mereny Z."/>
            <person name="Hegedus B."/>
            <person name="Baldrian P."/>
            <person name="Stursova M."/>
            <person name="Weitz H."/>
            <person name="Taylor A."/>
            <person name="Grigoriev I.V."/>
            <person name="Nagy L.G."/>
            <person name="Martin F."/>
            <person name="Kauserud H."/>
        </authorList>
    </citation>
    <scope>NUCLEOTIDE SEQUENCE</scope>
    <source>
        <strain evidence="1">CBHHK002</strain>
    </source>
</reference>
<evidence type="ECO:0000313" key="2">
    <source>
        <dbReference type="Proteomes" id="UP001218218"/>
    </source>
</evidence>
<organism evidence="1 2">
    <name type="scientific">Mycena albidolilacea</name>
    <dbReference type="NCBI Taxonomy" id="1033008"/>
    <lineage>
        <taxon>Eukaryota</taxon>
        <taxon>Fungi</taxon>
        <taxon>Dikarya</taxon>
        <taxon>Basidiomycota</taxon>
        <taxon>Agaricomycotina</taxon>
        <taxon>Agaricomycetes</taxon>
        <taxon>Agaricomycetidae</taxon>
        <taxon>Agaricales</taxon>
        <taxon>Marasmiineae</taxon>
        <taxon>Mycenaceae</taxon>
        <taxon>Mycena</taxon>
    </lineage>
</organism>
<comment type="caution">
    <text evidence="1">The sequence shown here is derived from an EMBL/GenBank/DDBJ whole genome shotgun (WGS) entry which is preliminary data.</text>
</comment>
<dbReference type="Proteomes" id="UP001218218">
    <property type="component" value="Unassembled WGS sequence"/>
</dbReference>
<dbReference type="InterPro" id="IPR029058">
    <property type="entry name" value="AB_hydrolase_fold"/>
</dbReference>
<proteinExistence type="predicted"/>
<evidence type="ECO:0000313" key="1">
    <source>
        <dbReference type="EMBL" id="KAJ7342407.1"/>
    </source>
</evidence>
<dbReference type="Gene3D" id="3.40.50.1820">
    <property type="entry name" value="alpha/beta hydrolase"/>
    <property type="match status" value="1"/>
</dbReference>
<gene>
    <name evidence="1" type="ORF">DFH08DRAFT_874203</name>
</gene>